<dbReference type="PANTHER" id="PTHR35797">
    <property type="entry name" value="PROTEASE-RELATED"/>
    <property type="match status" value="1"/>
</dbReference>
<feature type="transmembrane region" description="Helical" evidence="1">
    <location>
        <begin position="7"/>
        <end position="28"/>
    </location>
</feature>
<evidence type="ECO:0000259" key="2">
    <source>
        <dbReference type="Pfam" id="PF02517"/>
    </source>
</evidence>
<dbReference type="GO" id="GO:0004175">
    <property type="term" value="F:endopeptidase activity"/>
    <property type="evidence" value="ECO:0007669"/>
    <property type="project" value="UniProtKB-ARBA"/>
</dbReference>
<evidence type="ECO:0000256" key="1">
    <source>
        <dbReference type="SAM" id="Phobius"/>
    </source>
</evidence>
<proteinExistence type="predicted"/>
<dbReference type="PANTHER" id="PTHR35797:SF1">
    <property type="entry name" value="PROTEASE"/>
    <property type="match status" value="1"/>
</dbReference>
<keyword evidence="1" id="KW-0812">Transmembrane</keyword>
<protein>
    <submittedName>
        <fullName evidence="3">CPBP family intramembrane metalloprotease domain-containing protein</fullName>
    </submittedName>
</protein>
<keyword evidence="1" id="KW-1133">Transmembrane helix</keyword>
<gene>
    <name evidence="3" type="ORF">COY52_07290</name>
</gene>
<keyword evidence="3" id="KW-0378">Hydrolase</keyword>
<feature type="transmembrane region" description="Helical" evidence="1">
    <location>
        <begin position="34"/>
        <end position="54"/>
    </location>
</feature>
<dbReference type="GO" id="GO:0006508">
    <property type="term" value="P:proteolysis"/>
    <property type="evidence" value="ECO:0007669"/>
    <property type="project" value="UniProtKB-KW"/>
</dbReference>
<dbReference type="InterPro" id="IPR003675">
    <property type="entry name" value="Rce1/LyrA-like_dom"/>
</dbReference>
<comment type="caution">
    <text evidence="3">The sequence shown here is derived from an EMBL/GenBank/DDBJ whole genome shotgun (WGS) entry which is preliminary data.</text>
</comment>
<feature type="transmembrane region" description="Helical" evidence="1">
    <location>
        <begin position="260"/>
        <end position="283"/>
    </location>
</feature>
<reference evidence="4" key="1">
    <citation type="submission" date="2017-09" db="EMBL/GenBank/DDBJ databases">
        <title>Depth-based differentiation of microbial function through sediment-hosted aquifers and enrichment of novel symbionts in the deep terrestrial subsurface.</title>
        <authorList>
            <person name="Probst A.J."/>
            <person name="Ladd B."/>
            <person name="Jarett J.K."/>
            <person name="Geller-Mcgrath D.E."/>
            <person name="Sieber C.M.K."/>
            <person name="Emerson J.B."/>
            <person name="Anantharaman K."/>
            <person name="Thomas B.C."/>
            <person name="Malmstrom R."/>
            <person name="Stieglmeier M."/>
            <person name="Klingl A."/>
            <person name="Woyke T."/>
            <person name="Ryan C.M."/>
            <person name="Banfield J.F."/>
        </authorList>
    </citation>
    <scope>NUCLEOTIDE SEQUENCE [LARGE SCALE GENOMIC DNA]</scope>
</reference>
<evidence type="ECO:0000313" key="3">
    <source>
        <dbReference type="EMBL" id="PIZ16345.1"/>
    </source>
</evidence>
<name>A0A2M7S9Y0_9BACT</name>
<keyword evidence="1" id="KW-0472">Membrane</keyword>
<keyword evidence="3" id="KW-0645">Protease</keyword>
<keyword evidence="3" id="KW-0482">Metalloprotease</keyword>
<accession>A0A2M7S9Y0</accession>
<organism evidence="3 4">
    <name type="scientific">Candidatus Desantisbacteria bacterium CG_4_10_14_0_8_um_filter_48_22</name>
    <dbReference type="NCBI Taxonomy" id="1974543"/>
    <lineage>
        <taxon>Bacteria</taxon>
        <taxon>Candidatus Desantisiibacteriota</taxon>
    </lineage>
</organism>
<dbReference type="GO" id="GO:0080120">
    <property type="term" value="P:CAAX-box protein maturation"/>
    <property type="evidence" value="ECO:0007669"/>
    <property type="project" value="UniProtKB-ARBA"/>
</dbReference>
<dbReference type="InterPro" id="IPR042150">
    <property type="entry name" value="MmRce1-like"/>
</dbReference>
<feature type="transmembrane region" description="Helical" evidence="1">
    <location>
        <begin position="75"/>
        <end position="97"/>
    </location>
</feature>
<dbReference type="Pfam" id="PF02517">
    <property type="entry name" value="Rce1-like"/>
    <property type="match status" value="1"/>
</dbReference>
<feature type="transmembrane region" description="Helical" evidence="1">
    <location>
        <begin position="179"/>
        <end position="199"/>
    </location>
</feature>
<dbReference type="Proteomes" id="UP000229307">
    <property type="component" value="Unassembled WGS sequence"/>
</dbReference>
<feature type="domain" description="CAAX prenyl protease 2/Lysostaphin resistance protein A-like" evidence="2">
    <location>
        <begin position="145"/>
        <end position="245"/>
    </location>
</feature>
<evidence type="ECO:0000313" key="4">
    <source>
        <dbReference type="Proteomes" id="UP000229307"/>
    </source>
</evidence>
<dbReference type="EMBL" id="PFMR01000193">
    <property type="protein sequence ID" value="PIZ16345.1"/>
    <property type="molecule type" value="Genomic_DNA"/>
</dbReference>
<dbReference type="GO" id="GO:0008237">
    <property type="term" value="F:metallopeptidase activity"/>
    <property type="evidence" value="ECO:0007669"/>
    <property type="project" value="UniProtKB-KW"/>
</dbReference>
<dbReference type="AlphaFoldDB" id="A0A2M7S9Y0"/>
<feature type="transmembrane region" description="Helical" evidence="1">
    <location>
        <begin position="135"/>
        <end position="158"/>
    </location>
</feature>
<feature type="transmembrane region" description="Helical" evidence="1">
    <location>
        <begin position="205"/>
        <end position="226"/>
    </location>
</feature>
<feature type="transmembrane region" description="Helical" evidence="1">
    <location>
        <begin position="233"/>
        <end position="254"/>
    </location>
</feature>
<sequence>MTKKAKTFIGLTILFSWLLILIFTLSGGKWNTKPAMIVATGFMFVPMAVVIILQKVVYREPMKEALGISFKFNRWFLVAWFIMPATAIAVMGIALLFPGIKFTPGMEGMVERLSGMVTPEQFQKMQEGIAKLPIHYFWIGLIQGLIAGFTVNAVAGFGEEIGWRGFLFRELLPMGFWKSSFLIGLIWGIWHMPIIILGHNYPQHPYAGALMMIVWCVLLAPVFSYIRIKSRSVIAASILHGTLNGTAGLAIIVISGGNDLLTGMTGLAGFIALAAVNLVIFLADRKPAEV</sequence>